<dbReference type="FunFam" id="3.10.10.10:FF:000007">
    <property type="entry name" value="Retrovirus-related Pol polyprotein from transposon 17.6-like Protein"/>
    <property type="match status" value="1"/>
</dbReference>
<dbReference type="GO" id="GO:0003964">
    <property type="term" value="F:RNA-directed DNA polymerase activity"/>
    <property type="evidence" value="ECO:0007669"/>
    <property type="project" value="UniProtKB-KW"/>
</dbReference>
<proteinExistence type="predicted"/>
<dbReference type="InterPro" id="IPR043128">
    <property type="entry name" value="Rev_trsase/Diguanyl_cyclase"/>
</dbReference>
<dbReference type="AlphaFoldDB" id="A0A2I0VGE5"/>
<dbReference type="PANTHER" id="PTHR24559:SF442">
    <property type="entry name" value="RNA-DIRECTED DNA POLYMERASE HOMOLOG"/>
    <property type="match status" value="1"/>
</dbReference>
<dbReference type="GO" id="GO:0008233">
    <property type="term" value="F:peptidase activity"/>
    <property type="evidence" value="ECO:0007669"/>
    <property type="project" value="UniProtKB-KW"/>
</dbReference>
<evidence type="ECO:0000256" key="4">
    <source>
        <dbReference type="ARBA" id="ARBA00022722"/>
    </source>
</evidence>
<gene>
    <name evidence="9" type="ORF">MA16_Dca022551</name>
</gene>
<accession>A0A2I0VGE5</accession>
<keyword evidence="3" id="KW-0548">Nucleotidyltransferase</keyword>
<evidence type="ECO:0000256" key="3">
    <source>
        <dbReference type="ARBA" id="ARBA00022695"/>
    </source>
</evidence>
<dbReference type="CDD" id="cd01647">
    <property type="entry name" value="RT_LTR"/>
    <property type="match status" value="1"/>
</dbReference>
<evidence type="ECO:0000256" key="1">
    <source>
        <dbReference type="ARBA" id="ARBA00022670"/>
    </source>
</evidence>
<evidence type="ECO:0000256" key="5">
    <source>
        <dbReference type="ARBA" id="ARBA00022759"/>
    </source>
</evidence>
<keyword evidence="6" id="KW-0378">Hydrolase</keyword>
<reference evidence="9 10" key="2">
    <citation type="journal article" date="2017" name="Nature">
        <title>The Apostasia genome and the evolution of orchids.</title>
        <authorList>
            <person name="Zhang G.Q."/>
            <person name="Liu K.W."/>
            <person name="Li Z."/>
            <person name="Lohaus R."/>
            <person name="Hsiao Y.Y."/>
            <person name="Niu S.C."/>
            <person name="Wang J.Y."/>
            <person name="Lin Y.C."/>
            <person name="Xu Q."/>
            <person name="Chen L.J."/>
            <person name="Yoshida K."/>
            <person name="Fujiwara S."/>
            <person name="Wang Z.W."/>
            <person name="Zhang Y.Q."/>
            <person name="Mitsuda N."/>
            <person name="Wang M."/>
            <person name="Liu G.H."/>
            <person name="Pecoraro L."/>
            <person name="Huang H.X."/>
            <person name="Xiao X.J."/>
            <person name="Lin M."/>
            <person name="Wu X.Y."/>
            <person name="Wu W.L."/>
            <person name="Chen Y.Y."/>
            <person name="Chang S.B."/>
            <person name="Sakamoto S."/>
            <person name="Ohme-Takagi M."/>
            <person name="Yagi M."/>
            <person name="Zeng S.J."/>
            <person name="Shen C.Y."/>
            <person name="Yeh C.M."/>
            <person name="Luo Y.B."/>
            <person name="Tsai W.C."/>
            <person name="Van de Peer Y."/>
            <person name="Liu Z.J."/>
        </authorList>
    </citation>
    <scope>NUCLEOTIDE SEQUENCE [LARGE SCALE GENOMIC DNA]</scope>
    <source>
        <tissue evidence="9">The whole plant</tissue>
    </source>
</reference>
<dbReference type="GO" id="GO:0004519">
    <property type="term" value="F:endonuclease activity"/>
    <property type="evidence" value="ECO:0007669"/>
    <property type="project" value="UniProtKB-KW"/>
</dbReference>
<dbReference type="Gene3D" id="3.30.70.270">
    <property type="match status" value="1"/>
</dbReference>
<keyword evidence="5" id="KW-0255">Endonuclease</keyword>
<dbReference type="Proteomes" id="UP000233837">
    <property type="component" value="Unassembled WGS sequence"/>
</dbReference>
<protein>
    <submittedName>
        <fullName evidence="9">RNA-directed DNA polymerase</fullName>
    </submittedName>
</protein>
<dbReference type="Pfam" id="PF00078">
    <property type="entry name" value="RVT_1"/>
    <property type="match status" value="1"/>
</dbReference>
<keyword evidence="7 9" id="KW-0695">RNA-directed DNA polymerase</keyword>
<dbReference type="EMBL" id="KZ503646">
    <property type="protein sequence ID" value="PKU62463.1"/>
    <property type="molecule type" value="Genomic_DNA"/>
</dbReference>
<evidence type="ECO:0000256" key="2">
    <source>
        <dbReference type="ARBA" id="ARBA00022679"/>
    </source>
</evidence>
<keyword evidence="10" id="KW-1185">Reference proteome</keyword>
<evidence type="ECO:0000256" key="7">
    <source>
        <dbReference type="ARBA" id="ARBA00022918"/>
    </source>
</evidence>
<reference evidence="9 10" key="1">
    <citation type="journal article" date="2016" name="Sci. Rep.">
        <title>The Dendrobium catenatum Lindl. genome sequence provides insights into polysaccharide synthase, floral development and adaptive evolution.</title>
        <authorList>
            <person name="Zhang G.Q."/>
            <person name="Xu Q."/>
            <person name="Bian C."/>
            <person name="Tsai W.C."/>
            <person name="Yeh C.M."/>
            <person name="Liu K.W."/>
            <person name="Yoshida K."/>
            <person name="Zhang L.S."/>
            <person name="Chang S.B."/>
            <person name="Chen F."/>
            <person name="Shi Y."/>
            <person name="Su Y.Y."/>
            <person name="Zhang Y.Q."/>
            <person name="Chen L.J."/>
            <person name="Yin Y."/>
            <person name="Lin M."/>
            <person name="Huang H."/>
            <person name="Deng H."/>
            <person name="Wang Z.W."/>
            <person name="Zhu S.L."/>
            <person name="Zhao X."/>
            <person name="Deng C."/>
            <person name="Niu S.C."/>
            <person name="Huang J."/>
            <person name="Wang M."/>
            <person name="Liu G.H."/>
            <person name="Yang H.J."/>
            <person name="Xiao X.J."/>
            <person name="Hsiao Y.Y."/>
            <person name="Wu W.L."/>
            <person name="Chen Y.Y."/>
            <person name="Mitsuda N."/>
            <person name="Ohme-Takagi M."/>
            <person name="Luo Y.B."/>
            <person name="Van de Peer Y."/>
            <person name="Liu Z.J."/>
        </authorList>
    </citation>
    <scope>NUCLEOTIDE SEQUENCE [LARGE SCALE GENOMIC DNA]</scope>
    <source>
        <tissue evidence="9">The whole plant</tissue>
    </source>
</reference>
<dbReference type="Gene3D" id="3.10.10.10">
    <property type="entry name" value="HIV Type 1 Reverse Transcriptase, subunit A, domain 1"/>
    <property type="match status" value="1"/>
</dbReference>
<keyword evidence="4" id="KW-0540">Nuclease</keyword>
<dbReference type="SUPFAM" id="SSF56672">
    <property type="entry name" value="DNA/RNA polymerases"/>
    <property type="match status" value="1"/>
</dbReference>
<dbReference type="InterPro" id="IPR053134">
    <property type="entry name" value="RNA-dir_DNA_polymerase"/>
</dbReference>
<dbReference type="GO" id="GO:0006508">
    <property type="term" value="P:proteolysis"/>
    <property type="evidence" value="ECO:0007669"/>
    <property type="project" value="UniProtKB-KW"/>
</dbReference>
<keyword evidence="2" id="KW-0808">Transferase</keyword>
<evidence type="ECO:0000259" key="8">
    <source>
        <dbReference type="PROSITE" id="PS50878"/>
    </source>
</evidence>
<evidence type="ECO:0000313" key="10">
    <source>
        <dbReference type="Proteomes" id="UP000233837"/>
    </source>
</evidence>
<feature type="domain" description="Reverse transcriptase" evidence="8">
    <location>
        <begin position="185"/>
        <end position="364"/>
    </location>
</feature>
<evidence type="ECO:0000313" key="9">
    <source>
        <dbReference type="EMBL" id="PKU62463.1"/>
    </source>
</evidence>
<dbReference type="InterPro" id="IPR043502">
    <property type="entry name" value="DNA/RNA_pol_sf"/>
</dbReference>
<dbReference type="PROSITE" id="PS50878">
    <property type="entry name" value="RT_POL"/>
    <property type="match status" value="1"/>
</dbReference>
<keyword evidence="1" id="KW-0645">Protease</keyword>
<sequence length="372" mass="42578">MDIVVSEMCQIVFSIGKHYTCEVLCDVLDMDVCHLILGRLWKFDVGACYDGRANTYSFDWKGKRLRLISHATENQAKDVEAKTTLHIVPGTTLLTSWKQHSLMFALVIQEQASGNRQSSQDPAIRDLLDQFQDILVDALPPTLPPLRALQLQIDFHAGAILPNQPHYRMSPKEHQTLQQLVDELLERKFIQPSISPCAVPALLVPKKDGSWRMCIDSRAINKITMKFRFPVPRVDELLEKLTSATVFLKLDLRSGYHQIRIRPGDERKTAFKTRQGLYEWKVMPFGLCNAPSTFMRLMTEVLKPFLNKFCVAYFDDILVYSESMTDHVTHLSSILTVLRTNKLYLNPSKCEFVVPRVYFLGFVLSVEGIQVD</sequence>
<name>A0A2I0VGE5_9ASPA</name>
<evidence type="ECO:0000256" key="6">
    <source>
        <dbReference type="ARBA" id="ARBA00022801"/>
    </source>
</evidence>
<organism evidence="9 10">
    <name type="scientific">Dendrobium catenatum</name>
    <dbReference type="NCBI Taxonomy" id="906689"/>
    <lineage>
        <taxon>Eukaryota</taxon>
        <taxon>Viridiplantae</taxon>
        <taxon>Streptophyta</taxon>
        <taxon>Embryophyta</taxon>
        <taxon>Tracheophyta</taxon>
        <taxon>Spermatophyta</taxon>
        <taxon>Magnoliopsida</taxon>
        <taxon>Liliopsida</taxon>
        <taxon>Asparagales</taxon>
        <taxon>Orchidaceae</taxon>
        <taxon>Epidendroideae</taxon>
        <taxon>Malaxideae</taxon>
        <taxon>Dendrobiinae</taxon>
        <taxon>Dendrobium</taxon>
    </lineage>
</organism>
<dbReference type="InterPro" id="IPR000477">
    <property type="entry name" value="RT_dom"/>
</dbReference>
<dbReference type="PANTHER" id="PTHR24559">
    <property type="entry name" value="TRANSPOSON TY3-I GAG-POL POLYPROTEIN"/>
    <property type="match status" value="1"/>
</dbReference>